<name>Q2QAN8_9ARCH</name>
<keyword evidence="1" id="KW-0472">Membrane</keyword>
<keyword evidence="1" id="KW-1133">Transmembrane helix</keyword>
<sequence length="83" mass="9309">MLFKPLSDQNGTKTPSWASRVWFLIVMFGTGAYVWLQITQNLAIWSLCTLVVATLLLNVGWIISAKISHGKRPSVLFDSINQD</sequence>
<keyword evidence="1 2" id="KW-0812">Transmembrane</keyword>
<feature type="transmembrane region" description="Helical" evidence="1">
    <location>
        <begin position="44"/>
        <end position="63"/>
    </location>
</feature>
<reference evidence="2" key="1">
    <citation type="journal article" date="2006" name="Nature">
        <title>Proteorhodopsin lateral gene transfer between marine planktonic Bacteria and Archaea.</title>
        <authorList>
            <person name="Frigaard N.U."/>
            <person name="Martinez A."/>
            <person name="Mincer T.J."/>
            <person name="DeLong E.F."/>
        </authorList>
    </citation>
    <scope>NUCLEOTIDE SEQUENCE</scope>
</reference>
<dbReference type="AlphaFoldDB" id="Q2QAN8"/>
<dbReference type="EMBL" id="DQ156349">
    <property type="protein sequence ID" value="ABA61408.1"/>
    <property type="molecule type" value="Genomic_DNA"/>
</dbReference>
<evidence type="ECO:0000256" key="1">
    <source>
        <dbReference type="SAM" id="Phobius"/>
    </source>
</evidence>
<feature type="transmembrane region" description="Helical" evidence="1">
    <location>
        <begin position="21"/>
        <end position="38"/>
    </location>
</feature>
<protein>
    <submittedName>
        <fullName evidence="2">Hypothetical transmembrane protein</fullName>
    </submittedName>
</protein>
<evidence type="ECO:0000313" key="2">
    <source>
        <dbReference type="EMBL" id="ABA61408.1"/>
    </source>
</evidence>
<proteinExistence type="predicted"/>
<accession>Q2QAN8</accession>
<organism evidence="2">
    <name type="scientific">uncultured marine group II euryarchaeote HF70_39H11</name>
    <dbReference type="NCBI Taxonomy" id="347541"/>
    <lineage>
        <taxon>Archaea</taxon>
        <taxon>Methanobacteriati</taxon>
        <taxon>Thermoplasmatota</taxon>
        <taxon>Candidatus Poseidoniia</taxon>
        <taxon>Candidatus Poseidoniales</taxon>
        <taxon>environmental samples</taxon>
    </lineage>
</organism>